<evidence type="ECO:0000256" key="5">
    <source>
        <dbReference type="SAM" id="MobiDB-lite"/>
    </source>
</evidence>
<dbReference type="EMBL" id="JBHRTN010000004">
    <property type="protein sequence ID" value="MFC3124261.1"/>
    <property type="molecule type" value="Genomic_DNA"/>
</dbReference>
<dbReference type="RefSeq" id="WP_379594659.1">
    <property type="nucleotide sequence ID" value="NZ_JBHRTN010000004.1"/>
</dbReference>
<dbReference type="Pfam" id="PF03544">
    <property type="entry name" value="TonB_C"/>
    <property type="match status" value="1"/>
</dbReference>
<dbReference type="InterPro" id="IPR037682">
    <property type="entry name" value="TonB_C"/>
</dbReference>
<keyword evidence="3" id="KW-1133">Transmembrane helix</keyword>
<feature type="compositionally biased region" description="Pro residues" evidence="5">
    <location>
        <begin position="145"/>
        <end position="188"/>
    </location>
</feature>
<feature type="region of interest" description="Disordered" evidence="5">
    <location>
        <begin position="84"/>
        <end position="300"/>
    </location>
</feature>
<evidence type="ECO:0000256" key="1">
    <source>
        <dbReference type="ARBA" id="ARBA00004167"/>
    </source>
</evidence>
<name>A0ABV7FXW2_9PROT</name>
<dbReference type="NCBIfam" id="TIGR01352">
    <property type="entry name" value="tonB_Cterm"/>
    <property type="match status" value="1"/>
</dbReference>
<feature type="compositionally biased region" description="Basic residues" evidence="5">
    <location>
        <begin position="1"/>
        <end position="12"/>
    </location>
</feature>
<evidence type="ECO:0000256" key="3">
    <source>
        <dbReference type="ARBA" id="ARBA00022989"/>
    </source>
</evidence>
<comment type="caution">
    <text evidence="7">The sequence shown here is derived from an EMBL/GenBank/DDBJ whole genome shotgun (WGS) entry which is preliminary data.</text>
</comment>
<feature type="region of interest" description="Disordered" evidence="5">
    <location>
        <begin position="1"/>
        <end position="41"/>
    </location>
</feature>
<organism evidence="7 8">
    <name type="scientific">Teichococcus globiformis</name>
    <dbReference type="NCBI Taxonomy" id="2307229"/>
    <lineage>
        <taxon>Bacteria</taxon>
        <taxon>Pseudomonadati</taxon>
        <taxon>Pseudomonadota</taxon>
        <taxon>Alphaproteobacteria</taxon>
        <taxon>Acetobacterales</taxon>
        <taxon>Roseomonadaceae</taxon>
        <taxon>Roseomonas</taxon>
    </lineage>
</organism>
<protein>
    <submittedName>
        <fullName evidence="7">Energy transducer TonB</fullName>
    </submittedName>
</protein>
<gene>
    <name evidence="7" type="ORF">ACFOD4_04240</name>
</gene>
<dbReference type="Gene3D" id="3.30.1150.10">
    <property type="match status" value="1"/>
</dbReference>
<evidence type="ECO:0000256" key="2">
    <source>
        <dbReference type="ARBA" id="ARBA00022692"/>
    </source>
</evidence>
<reference evidence="8" key="1">
    <citation type="journal article" date="2019" name="Int. J. Syst. Evol. Microbiol.">
        <title>The Global Catalogue of Microorganisms (GCM) 10K type strain sequencing project: providing services to taxonomists for standard genome sequencing and annotation.</title>
        <authorList>
            <consortium name="The Broad Institute Genomics Platform"/>
            <consortium name="The Broad Institute Genome Sequencing Center for Infectious Disease"/>
            <person name="Wu L."/>
            <person name="Ma J."/>
        </authorList>
    </citation>
    <scope>NUCLEOTIDE SEQUENCE [LARGE SCALE GENOMIC DNA]</scope>
    <source>
        <strain evidence="8">KCTC 52094</strain>
    </source>
</reference>
<evidence type="ECO:0000313" key="7">
    <source>
        <dbReference type="EMBL" id="MFC3124261.1"/>
    </source>
</evidence>
<dbReference type="SUPFAM" id="SSF74653">
    <property type="entry name" value="TolA/TonB C-terminal domain"/>
    <property type="match status" value="1"/>
</dbReference>
<comment type="subcellular location">
    <subcellularLocation>
        <location evidence="1">Membrane</location>
        <topology evidence="1">Single-pass membrane protein</topology>
    </subcellularLocation>
</comment>
<dbReference type="Proteomes" id="UP001595593">
    <property type="component" value="Unassembled WGS sequence"/>
</dbReference>
<feature type="compositionally biased region" description="Basic and acidic residues" evidence="5">
    <location>
        <begin position="27"/>
        <end position="38"/>
    </location>
</feature>
<dbReference type="PRINTS" id="PR01217">
    <property type="entry name" value="PRICHEXTENSN"/>
</dbReference>
<evidence type="ECO:0000313" key="8">
    <source>
        <dbReference type="Proteomes" id="UP001595593"/>
    </source>
</evidence>
<dbReference type="PROSITE" id="PS52015">
    <property type="entry name" value="TONB_CTD"/>
    <property type="match status" value="1"/>
</dbReference>
<dbReference type="InterPro" id="IPR006260">
    <property type="entry name" value="TonB/TolA_C"/>
</dbReference>
<keyword evidence="8" id="KW-1185">Reference proteome</keyword>
<evidence type="ECO:0000256" key="4">
    <source>
        <dbReference type="ARBA" id="ARBA00023136"/>
    </source>
</evidence>
<feature type="compositionally biased region" description="Low complexity" evidence="5">
    <location>
        <begin position="250"/>
        <end position="259"/>
    </location>
</feature>
<proteinExistence type="predicted"/>
<feature type="domain" description="TonB C-terminal" evidence="6">
    <location>
        <begin position="306"/>
        <end position="400"/>
    </location>
</feature>
<accession>A0ABV7FXW2</accession>
<feature type="compositionally biased region" description="Pro residues" evidence="5">
    <location>
        <begin position="123"/>
        <end position="138"/>
    </location>
</feature>
<feature type="compositionally biased region" description="Pro residues" evidence="5">
    <location>
        <begin position="211"/>
        <end position="234"/>
    </location>
</feature>
<keyword evidence="2" id="KW-0812">Transmembrane</keyword>
<keyword evidence="4" id="KW-0472">Membrane</keyword>
<evidence type="ECO:0000259" key="6">
    <source>
        <dbReference type="PROSITE" id="PS52015"/>
    </source>
</evidence>
<sequence>MHRHAPGARRHLATSPLPPRMRLIPELSRRTPPREDAPRPPWRRVGAWVSLALHAALLLALLRWTEPREMGQPATGEVPVVFETLQGGGTPEPEAPAEEAPAGVPGPQGPTPTEPPDEAATEAPPPVVQAAPPPPPAQTPTEAVPEPPPDPPPPVAEPVPPQPEPEPPVAEAPPPPAITPAPAPAPELPEPEPLEQTGLAAPTPLRLNPMALPPPPPEPPPPEPLPPEPAPQPPARRGTPFPGTTDLSQGPPVRLAPPARRAPPPGGGMDMALGPVPERSRAPRRSSAPGESNVLTHVSGVRPSGDWGSLFQSWVQRRGFYPPQAAQAGEDGLVVLRVTVQKDGRISAVRITSSSGSRWLDSASLSLFRDQVGPAFTPDMADEGDSTTLTFRTYYNLIFR</sequence>